<protein>
    <recommendedName>
        <fullName evidence="5">AF4/FMR2 C-terminal homology domain-containing protein</fullName>
    </recommendedName>
</protein>
<sequence>EKTSNNTAAVAFIPPIDNKSRRAKLSFEDRNHSADHYLQEAKKLKHNADALVRLPKDNICSNRVRSLSFTCLLIAGLLKYCSVNLFMTA</sequence>
<evidence type="ECO:0000256" key="3">
    <source>
        <dbReference type="ARBA" id="ARBA00022553"/>
    </source>
</evidence>
<dbReference type="GO" id="GO:0010468">
    <property type="term" value="P:regulation of gene expression"/>
    <property type="evidence" value="ECO:0007669"/>
    <property type="project" value="InterPro"/>
</dbReference>
<evidence type="ECO:0000259" key="5">
    <source>
        <dbReference type="Pfam" id="PF18876"/>
    </source>
</evidence>
<name>A0A2G9SDN9_AQUCT</name>
<dbReference type="PANTHER" id="PTHR10528">
    <property type="entry name" value="AF4/FMR2 FAMILY MEMBER"/>
    <property type="match status" value="1"/>
</dbReference>
<gene>
    <name evidence="6" type="ORF">AB205_0070830</name>
</gene>
<keyword evidence="3" id="KW-0597">Phosphoprotein</keyword>
<feature type="domain" description="AF4/FMR2 C-terminal homology" evidence="5">
    <location>
        <begin position="18"/>
        <end position="52"/>
    </location>
</feature>
<dbReference type="Pfam" id="PF18876">
    <property type="entry name" value="AFF4_CHD"/>
    <property type="match status" value="1"/>
</dbReference>
<evidence type="ECO:0000256" key="2">
    <source>
        <dbReference type="ARBA" id="ARBA00007354"/>
    </source>
</evidence>
<comment type="subcellular location">
    <subcellularLocation>
        <location evidence="1">Nucleus</location>
    </subcellularLocation>
</comment>
<evidence type="ECO:0000256" key="1">
    <source>
        <dbReference type="ARBA" id="ARBA00004123"/>
    </source>
</evidence>
<evidence type="ECO:0000256" key="4">
    <source>
        <dbReference type="ARBA" id="ARBA00023242"/>
    </source>
</evidence>
<reference evidence="7" key="1">
    <citation type="journal article" date="2017" name="Nat. Commun.">
        <title>The North American bullfrog draft genome provides insight into hormonal regulation of long noncoding RNA.</title>
        <authorList>
            <person name="Hammond S.A."/>
            <person name="Warren R.L."/>
            <person name="Vandervalk B.P."/>
            <person name="Kucuk E."/>
            <person name="Khan H."/>
            <person name="Gibb E.A."/>
            <person name="Pandoh P."/>
            <person name="Kirk H."/>
            <person name="Zhao Y."/>
            <person name="Jones M."/>
            <person name="Mungall A.J."/>
            <person name="Coope R."/>
            <person name="Pleasance S."/>
            <person name="Moore R.A."/>
            <person name="Holt R.A."/>
            <person name="Round J.M."/>
            <person name="Ohora S."/>
            <person name="Walle B.V."/>
            <person name="Veldhoen N."/>
            <person name="Helbing C.C."/>
            <person name="Birol I."/>
        </authorList>
    </citation>
    <scope>NUCLEOTIDE SEQUENCE [LARGE SCALE GENOMIC DNA]</scope>
</reference>
<accession>A0A2G9SDN9</accession>
<comment type="similarity">
    <text evidence="2">Belongs to the AF4 family.</text>
</comment>
<evidence type="ECO:0000313" key="6">
    <source>
        <dbReference type="EMBL" id="PIO38212.1"/>
    </source>
</evidence>
<organism evidence="6 7">
    <name type="scientific">Aquarana catesbeiana</name>
    <name type="common">American bullfrog</name>
    <name type="synonym">Rana catesbeiana</name>
    <dbReference type="NCBI Taxonomy" id="8400"/>
    <lineage>
        <taxon>Eukaryota</taxon>
        <taxon>Metazoa</taxon>
        <taxon>Chordata</taxon>
        <taxon>Craniata</taxon>
        <taxon>Vertebrata</taxon>
        <taxon>Euteleostomi</taxon>
        <taxon>Amphibia</taxon>
        <taxon>Batrachia</taxon>
        <taxon>Anura</taxon>
        <taxon>Neobatrachia</taxon>
        <taxon>Ranoidea</taxon>
        <taxon>Ranidae</taxon>
        <taxon>Aquarana</taxon>
    </lineage>
</organism>
<dbReference type="PANTHER" id="PTHR10528:SF15">
    <property type="entry name" value="AF4_FMR2 FAMILY MEMBER 4"/>
    <property type="match status" value="1"/>
</dbReference>
<keyword evidence="7" id="KW-1185">Reference proteome</keyword>
<dbReference type="Proteomes" id="UP000228934">
    <property type="component" value="Unassembled WGS sequence"/>
</dbReference>
<dbReference type="AlphaFoldDB" id="A0A2G9SDN9"/>
<proteinExistence type="inferred from homology"/>
<dbReference type="InterPro" id="IPR043640">
    <property type="entry name" value="AF4/FMR2_CHD"/>
</dbReference>
<keyword evidence="4" id="KW-0539">Nucleus</keyword>
<feature type="non-terminal residue" evidence="6">
    <location>
        <position position="1"/>
    </location>
</feature>
<dbReference type="EMBL" id="KV924649">
    <property type="protein sequence ID" value="PIO38212.1"/>
    <property type="molecule type" value="Genomic_DNA"/>
</dbReference>
<dbReference type="OrthoDB" id="6382204at2759"/>
<dbReference type="InterPro" id="IPR007797">
    <property type="entry name" value="AF4/FMR2"/>
</dbReference>
<dbReference type="GO" id="GO:0032783">
    <property type="term" value="C:super elongation complex"/>
    <property type="evidence" value="ECO:0007669"/>
    <property type="project" value="TreeGrafter"/>
</dbReference>
<evidence type="ECO:0000313" key="7">
    <source>
        <dbReference type="Proteomes" id="UP000228934"/>
    </source>
</evidence>